<keyword evidence="2" id="KW-0812">Transmembrane</keyword>
<dbReference type="Proteomes" id="UP000310636">
    <property type="component" value="Unassembled WGS sequence"/>
</dbReference>
<protein>
    <recommendedName>
        <fullName evidence="3">Anti-sigma K factor RskA C-terminal domain-containing protein</fullName>
    </recommendedName>
</protein>
<sequence length="265" mass="28133">MDKRSCFVPETAWIDYHLGKLPPSEEAALRRHRGSCADCLSASREWEALLGAAASPTIVTDPAPADAAVPARAPAGLRARVVLHGAARRAGRALAALCRRRALAAVSIAAVAIALAAFAFQGLGGSKPSVDPQDYAERHEPNAALVLSRPDTVVYRLGSSTVLPAGAVAPLTRETVWINRRTHELFVLMEGMIPSGDLDVQLWAYADGNASNLGLLQFNDNLAHLYSSNVRPDEWESLALTLEPKGGSLAPTSPETASVKLDEAE</sequence>
<gene>
    <name evidence="4" type="ORF">E6C55_20330</name>
</gene>
<comment type="caution">
    <text evidence="4">The sequence shown here is derived from an EMBL/GenBank/DDBJ whole genome shotgun (WGS) entry which is preliminary data.</text>
</comment>
<proteinExistence type="predicted"/>
<feature type="transmembrane region" description="Helical" evidence="2">
    <location>
        <begin position="102"/>
        <end position="123"/>
    </location>
</feature>
<keyword evidence="5" id="KW-1185">Reference proteome</keyword>
<feature type="domain" description="Anti-sigma K factor RskA C-terminal" evidence="3">
    <location>
        <begin position="109"/>
        <end position="255"/>
    </location>
</feature>
<name>A0A4S4BPB7_9BACL</name>
<accession>A0A4S4BPB7</accession>
<feature type="region of interest" description="Disordered" evidence="1">
    <location>
        <begin position="244"/>
        <end position="265"/>
    </location>
</feature>
<evidence type="ECO:0000256" key="2">
    <source>
        <dbReference type="SAM" id="Phobius"/>
    </source>
</evidence>
<evidence type="ECO:0000259" key="3">
    <source>
        <dbReference type="Pfam" id="PF10099"/>
    </source>
</evidence>
<dbReference type="OrthoDB" id="2662941at2"/>
<dbReference type="InterPro" id="IPR018764">
    <property type="entry name" value="RskA_C"/>
</dbReference>
<keyword evidence="2" id="KW-0472">Membrane</keyword>
<keyword evidence="2" id="KW-1133">Transmembrane helix</keyword>
<evidence type="ECO:0000256" key="1">
    <source>
        <dbReference type="SAM" id="MobiDB-lite"/>
    </source>
</evidence>
<dbReference type="AlphaFoldDB" id="A0A4S4BPB7"/>
<dbReference type="GO" id="GO:0005886">
    <property type="term" value="C:plasma membrane"/>
    <property type="evidence" value="ECO:0007669"/>
    <property type="project" value="InterPro"/>
</dbReference>
<organism evidence="4 5">
    <name type="scientific">Cohnella fermenti</name>
    <dbReference type="NCBI Taxonomy" id="2565925"/>
    <lineage>
        <taxon>Bacteria</taxon>
        <taxon>Bacillati</taxon>
        <taxon>Bacillota</taxon>
        <taxon>Bacilli</taxon>
        <taxon>Bacillales</taxon>
        <taxon>Paenibacillaceae</taxon>
        <taxon>Cohnella</taxon>
    </lineage>
</organism>
<evidence type="ECO:0000313" key="4">
    <source>
        <dbReference type="EMBL" id="THF75854.1"/>
    </source>
</evidence>
<reference evidence="4 5" key="1">
    <citation type="submission" date="2019-04" db="EMBL/GenBank/DDBJ databases">
        <title>Cohnella sp. nov. isolated from preserved vegetables.</title>
        <authorList>
            <person name="Lin S.-Y."/>
            <person name="Hung M.-H."/>
            <person name="Young C.-C."/>
        </authorList>
    </citation>
    <scope>NUCLEOTIDE SEQUENCE [LARGE SCALE GENOMIC DNA]</scope>
    <source>
        <strain evidence="4 5">CC-MHH1044</strain>
    </source>
</reference>
<dbReference type="EMBL" id="SSOB01000028">
    <property type="protein sequence ID" value="THF75854.1"/>
    <property type="molecule type" value="Genomic_DNA"/>
</dbReference>
<dbReference type="Pfam" id="PF10099">
    <property type="entry name" value="RskA_C"/>
    <property type="match status" value="1"/>
</dbReference>
<evidence type="ECO:0000313" key="5">
    <source>
        <dbReference type="Proteomes" id="UP000310636"/>
    </source>
</evidence>
<dbReference type="RefSeq" id="WP_136371658.1">
    <property type="nucleotide sequence ID" value="NZ_SSOB01000028.1"/>
</dbReference>